<feature type="region of interest" description="Disordered" evidence="1">
    <location>
        <begin position="1"/>
        <end position="25"/>
    </location>
</feature>
<feature type="region of interest" description="Disordered" evidence="1">
    <location>
        <begin position="56"/>
        <end position="76"/>
    </location>
</feature>
<gene>
    <name evidence="2" type="ORF">AVDCRST_MAG30-3094</name>
</gene>
<dbReference type="SUPFAM" id="SSF53474">
    <property type="entry name" value="alpha/beta-Hydrolases"/>
    <property type="match status" value="1"/>
</dbReference>
<name>A0A6J4TFG9_9ACTN</name>
<dbReference type="Gene3D" id="3.40.50.1820">
    <property type="entry name" value="alpha/beta hydrolase"/>
    <property type="match status" value="1"/>
</dbReference>
<evidence type="ECO:0000313" key="2">
    <source>
        <dbReference type="EMBL" id="CAA9521867.1"/>
    </source>
</evidence>
<reference evidence="2" key="1">
    <citation type="submission" date="2020-02" db="EMBL/GenBank/DDBJ databases">
        <authorList>
            <person name="Meier V. D."/>
        </authorList>
    </citation>
    <scope>NUCLEOTIDE SEQUENCE</scope>
    <source>
        <strain evidence="2">AVDCRST_MAG30</strain>
    </source>
</reference>
<feature type="region of interest" description="Disordered" evidence="1">
    <location>
        <begin position="668"/>
        <end position="708"/>
    </location>
</feature>
<dbReference type="AlphaFoldDB" id="A0A6J4TFG9"/>
<accession>A0A6J4TFG9</accession>
<proteinExistence type="predicted"/>
<protein>
    <submittedName>
        <fullName evidence="2">Uncharacterized protein</fullName>
    </submittedName>
</protein>
<organism evidence="2">
    <name type="scientific">uncultured Solirubrobacteraceae bacterium</name>
    <dbReference type="NCBI Taxonomy" id="1162706"/>
    <lineage>
        <taxon>Bacteria</taxon>
        <taxon>Bacillati</taxon>
        <taxon>Actinomycetota</taxon>
        <taxon>Thermoleophilia</taxon>
        <taxon>Solirubrobacterales</taxon>
        <taxon>Solirubrobacteraceae</taxon>
        <taxon>environmental samples</taxon>
    </lineage>
</organism>
<dbReference type="EMBL" id="CADCVS010000397">
    <property type="protein sequence ID" value="CAA9521867.1"/>
    <property type="molecule type" value="Genomic_DNA"/>
</dbReference>
<feature type="non-terminal residue" evidence="2">
    <location>
        <position position="1"/>
    </location>
</feature>
<dbReference type="InterPro" id="IPR029058">
    <property type="entry name" value="AB_hydrolase_fold"/>
</dbReference>
<evidence type="ECO:0000256" key="1">
    <source>
        <dbReference type="SAM" id="MobiDB-lite"/>
    </source>
</evidence>
<sequence length="740" mass="79525">SGAAGGPATAPGPAPAPQAAGFATSDHCDELDPKLCLLPFPSNRFTVADERSATGRRIDFQDSSMPRNRAGKPISSADYRLSDGFSPGQKIVTHVPGLHSIEAFRATNAPSVDDPKRSLAADSPIVVINATTGARHLVWSEIDVNPAKPEDRNLLIRPAVNFAEGQRYIVALRNLRRADGTAIPAGRAFQVYRDGIVTTDPRVERRRPQMESILGTLAQAGIAREELFLAWDFTVASAPSTTGRMLSIRDRAFAELGDTNLADLTVQGRAPEYTLNPNLPDNSLPFPTPVDTEDVDGIRDYKPCSAGDPARCENGEDARIARVVRGTLRVPCFLDEPDCPPGSKFRLGGDGNPQKLPGNAATPSFTCIIPRSAIDAPGATPARPSLYGHGLFGGQGEIFQGQLKDLAGEHNFVFCAVDWDGMATRDIPTAFTALQDLSEFPRLIDHVQQGFLHFLYLGRLMIHPDGFGDDAAFQVSGRSVIDPERLFYDGNSQGGIYGASLAAIGVDHQRAVLGVPGMNYSTLLRRSTDFDLYANGRVGTDTPLGLYDNYPSELERPLILSLIQMLWDRGDPNGYAAHLTSDPLPNTPPHDVLMHVGFGDHQVADITAVSMARTAGAAMHTPVLQPGRPRFADPPYPERADDSFFGVPPLGAAGYSHPGSGLVFWDIGPPRPTEGGEEGTPPPWATNRPPSKGQDPHEFPRRTRAARVQKSAFLRASGGRVIDVCGGGPCLTDSYADGRK</sequence>